<name>A0ABT3G7W5_9BACT</name>
<reference evidence="1" key="1">
    <citation type="submission" date="2022-10" db="EMBL/GenBank/DDBJ databases">
        <title>Luteolibacter sp. GHJ8, whole genome shotgun sequencing project.</title>
        <authorList>
            <person name="Zhao G."/>
            <person name="Shen L."/>
        </authorList>
    </citation>
    <scope>NUCLEOTIDE SEQUENCE</scope>
    <source>
        <strain evidence="1">GHJ8</strain>
    </source>
</reference>
<dbReference type="Proteomes" id="UP001165653">
    <property type="component" value="Unassembled WGS sequence"/>
</dbReference>
<comment type="caution">
    <text evidence="1">The sequence shown here is derived from an EMBL/GenBank/DDBJ whole genome shotgun (WGS) entry which is preliminary data.</text>
</comment>
<dbReference type="Gene3D" id="3.20.20.80">
    <property type="entry name" value="Glycosidases"/>
    <property type="match status" value="1"/>
</dbReference>
<dbReference type="EMBL" id="JAPDDR010000008">
    <property type="protein sequence ID" value="MCW1915290.1"/>
    <property type="molecule type" value="Genomic_DNA"/>
</dbReference>
<dbReference type="RefSeq" id="WP_264514833.1">
    <property type="nucleotide sequence ID" value="NZ_JAPDDR010000008.1"/>
</dbReference>
<sequence length="534" mass="59491">MKPFLLPLLLGSVLAAEPAKERWIYLPANFQVDAKADEVAGLITRAGKAGYTHALVADSKFSRLATVMPNYAPNVAKVKAAAKEAKMEIVPALFPVGYSNDALFHDPNLAEGLPVRDAKFVVKGGSAEIVADPPVSLPGGQMNDRSGWGFIDDNLVVEDGAMRSGPTEGNARMQQPLKVSLFRQYHVSVRIRTAGFGGGQAEIKAIGKNGRQLQWSYLKVQPDQGWTQHDVTFNSLDSEEVGIYFGVWGGHRGTLWWDDAKIEECGPVNLLRRPGAPLVVKLEGGRELVEQHDFAKLEDTGMGTKPWAGEFTSWHEAPILQIKDLKDGDVLRVSYYHTHVIHDGQVCGCVEEPAFREILRDQAGRVPQLWETKIHMMSHDEWRVLGWDASCLKSGLGPGGIVAKNARFCVDLLKEKVPAGRILVWNDMFDPHHNAVKDYYLVNGSLEGAWEGLEPKVQIMNWNFGKREESLAFFQKRGHEQVIAGFYDEPLQNVSAWIDSGEKVEGVKGFMYTTWRSDYSKLEEVAEILRKRGW</sequence>
<gene>
    <name evidence="1" type="ORF">OJ996_17020</name>
</gene>
<keyword evidence="2" id="KW-1185">Reference proteome</keyword>
<dbReference type="Gene3D" id="2.60.120.260">
    <property type="entry name" value="Galactose-binding domain-like"/>
    <property type="match status" value="1"/>
</dbReference>
<evidence type="ECO:0000313" key="2">
    <source>
        <dbReference type="Proteomes" id="UP001165653"/>
    </source>
</evidence>
<protein>
    <submittedName>
        <fullName evidence="1">Uncharacterized protein</fullName>
    </submittedName>
</protein>
<organism evidence="1 2">
    <name type="scientific">Luteolibacter rhizosphaerae</name>
    <dbReference type="NCBI Taxonomy" id="2989719"/>
    <lineage>
        <taxon>Bacteria</taxon>
        <taxon>Pseudomonadati</taxon>
        <taxon>Verrucomicrobiota</taxon>
        <taxon>Verrucomicrobiia</taxon>
        <taxon>Verrucomicrobiales</taxon>
        <taxon>Verrucomicrobiaceae</taxon>
        <taxon>Luteolibacter</taxon>
    </lineage>
</organism>
<evidence type="ECO:0000313" key="1">
    <source>
        <dbReference type="EMBL" id="MCW1915290.1"/>
    </source>
</evidence>
<accession>A0ABT3G7W5</accession>
<proteinExistence type="predicted"/>